<dbReference type="STRING" id="543379.A0A232FCP3"/>
<evidence type="ECO:0000313" key="3">
    <source>
        <dbReference type="Proteomes" id="UP000215335"/>
    </source>
</evidence>
<feature type="region of interest" description="Disordered" evidence="1">
    <location>
        <begin position="56"/>
        <end position="102"/>
    </location>
</feature>
<sequence>MEEFKKINWHPSIEDMIDNTFLNEKRLQTEGAMYQIMNGVFEDPFQELRPRVPISFKADASKKTKTNINNDDNNKKKVVPRKRTKKKKKNNKKPQNKPTTPN</sequence>
<organism evidence="2 3">
    <name type="scientific">Trichomalopsis sarcophagae</name>
    <dbReference type="NCBI Taxonomy" id="543379"/>
    <lineage>
        <taxon>Eukaryota</taxon>
        <taxon>Metazoa</taxon>
        <taxon>Ecdysozoa</taxon>
        <taxon>Arthropoda</taxon>
        <taxon>Hexapoda</taxon>
        <taxon>Insecta</taxon>
        <taxon>Pterygota</taxon>
        <taxon>Neoptera</taxon>
        <taxon>Endopterygota</taxon>
        <taxon>Hymenoptera</taxon>
        <taxon>Apocrita</taxon>
        <taxon>Proctotrupomorpha</taxon>
        <taxon>Chalcidoidea</taxon>
        <taxon>Pteromalidae</taxon>
        <taxon>Pteromalinae</taxon>
        <taxon>Trichomalopsis</taxon>
    </lineage>
</organism>
<evidence type="ECO:0000256" key="1">
    <source>
        <dbReference type="SAM" id="MobiDB-lite"/>
    </source>
</evidence>
<accession>A0A232FCP3</accession>
<dbReference type="AlphaFoldDB" id="A0A232FCP3"/>
<name>A0A232FCP3_9HYME</name>
<feature type="compositionally biased region" description="Basic residues" evidence="1">
    <location>
        <begin position="76"/>
        <end position="95"/>
    </location>
</feature>
<dbReference type="EMBL" id="NNAY01000460">
    <property type="protein sequence ID" value="OXU28228.1"/>
    <property type="molecule type" value="Genomic_DNA"/>
</dbReference>
<reference evidence="2 3" key="1">
    <citation type="journal article" date="2017" name="Curr. Biol.">
        <title>The Evolution of Venom by Co-option of Single-Copy Genes.</title>
        <authorList>
            <person name="Martinson E.O."/>
            <person name="Mrinalini"/>
            <person name="Kelkar Y.D."/>
            <person name="Chang C.H."/>
            <person name="Werren J.H."/>
        </authorList>
    </citation>
    <scope>NUCLEOTIDE SEQUENCE [LARGE SCALE GENOMIC DNA]</scope>
    <source>
        <strain evidence="2 3">Alberta</strain>
        <tissue evidence="2">Whole body</tissue>
    </source>
</reference>
<proteinExistence type="predicted"/>
<protein>
    <submittedName>
        <fullName evidence="2">Uncharacterized protein</fullName>
    </submittedName>
</protein>
<gene>
    <name evidence="2" type="ORF">TSAR_009639</name>
</gene>
<keyword evidence="3" id="KW-1185">Reference proteome</keyword>
<dbReference type="Proteomes" id="UP000215335">
    <property type="component" value="Unassembled WGS sequence"/>
</dbReference>
<comment type="caution">
    <text evidence="2">The sequence shown here is derived from an EMBL/GenBank/DDBJ whole genome shotgun (WGS) entry which is preliminary data.</text>
</comment>
<evidence type="ECO:0000313" key="2">
    <source>
        <dbReference type="EMBL" id="OXU28228.1"/>
    </source>
</evidence>
<dbReference type="OrthoDB" id="7613031at2759"/>